<evidence type="ECO:0000256" key="1">
    <source>
        <dbReference type="SAM" id="MobiDB-lite"/>
    </source>
</evidence>
<evidence type="ECO:0000313" key="2">
    <source>
        <dbReference type="EMBL" id="ATI21015.1"/>
    </source>
</evidence>
<evidence type="ECO:0000313" key="3">
    <source>
        <dbReference type="Proteomes" id="UP000318778"/>
    </source>
</evidence>
<dbReference type="Proteomes" id="UP000318778">
    <property type="component" value="Segment"/>
</dbReference>
<feature type="region of interest" description="Disordered" evidence="1">
    <location>
        <begin position="77"/>
        <end position="97"/>
    </location>
</feature>
<organism evidence="2">
    <name type="scientific">Western grey kangaroopox virus</name>
    <dbReference type="NCBI Taxonomy" id="1566307"/>
    <lineage>
        <taxon>Viruses</taxon>
        <taxon>Varidnaviria</taxon>
        <taxon>Bamfordvirae</taxon>
        <taxon>Nucleocytoviricota</taxon>
        <taxon>Pokkesviricetes</taxon>
        <taxon>Chitovirales</taxon>
        <taxon>Poxviridae</taxon>
        <taxon>Chordopoxvirinae</taxon>
        <taxon>Macropopoxvirus</taxon>
        <taxon>Macropopoxvirus mfuliginosuspox</taxon>
        <taxon>Western kangaroopox virus</taxon>
    </lineage>
</organism>
<accession>A0A2C9DSN2</accession>
<proteinExistence type="predicted"/>
<protein>
    <submittedName>
        <fullName evidence="2">Uncharacterized protein</fullName>
    </submittedName>
</protein>
<dbReference type="EMBL" id="MF467280">
    <property type="protein sequence ID" value="ATI21015.1"/>
    <property type="molecule type" value="Genomic_DNA"/>
</dbReference>
<keyword evidence="3" id="KW-1185">Reference proteome</keyword>
<sequence length="97" mass="10609">MKKYTFRSVSCMTLIAKMKVIVRALGYGERIIDMPGDAELVDVVDCAKFALALVGEVAVHVSRGRYGVTLHVRPTDGISAPQPSCQGRTIRRAPPHK</sequence>
<name>A0A2C9DSN2_9POXV</name>
<reference evidence="2" key="1">
    <citation type="journal article" date="2017" name="Virus Res.">
        <title>Complete genomic characterisation of two novel poxviruses (WKPV and EKPV) from western and eastern grey kangaroos.</title>
        <authorList>
            <person name="Bennett M."/>
            <person name="Tu S.L."/>
            <person name="Upton C."/>
            <person name="McArtor C."/>
            <person name="Gillett A."/>
            <person name="Laird T."/>
            <person name="O'Dea M."/>
        </authorList>
    </citation>
    <scope>NUCLEOTIDE SEQUENCE [LARGE SCALE GENOMIC DNA]</scope>
    <source>
        <strain evidence="2">Western Australia</strain>
    </source>
</reference>